<protein>
    <submittedName>
        <fullName evidence="1">Uncharacterized protein</fullName>
    </submittedName>
</protein>
<dbReference type="Proteomes" id="UP000031668">
    <property type="component" value="Unassembled WGS sequence"/>
</dbReference>
<name>A0A0C2MMQ8_THEKT</name>
<keyword evidence="2" id="KW-1185">Reference proteome</keyword>
<comment type="caution">
    <text evidence="1">The sequence shown here is derived from an EMBL/GenBank/DDBJ whole genome shotgun (WGS) entry which is preliminary data.</text>
</comment>
<organism evidence="1 2">
    <name type="scientific">Thelohanellus kitauei</name>
    <name type="common">Myxosporean</name>
    <dbReference type="NCBI Taxonomy" id="669202"/>
    <lineage>
        <taxon>Eukaryota</taxon>
        <taxon>Metazoa</taxon>
        <taxon>Cnidaria</taxon>
        <taxon>Myxozoa</taxon>
        <taxon>Myxosporea</taxon>
        <taxon>Bivalvulida</taxon>
        <taxon>Platysporina</taxon>
        <taxon>Myxobolidae</taxon>
        <taxon>Thelohanellus</taxon>
    </lineage>
</organism>
<proteinExistence type="predicted"/>
<accession>A0A0C2MMQ8</accession>
<dbReference type="EMBL" id="JWZT01002833">
    <property type="protein sequence ID" value="KII68521.1"/>
    <property type="molecule type" value="Genomic_DNA"/>
</dbReference>
<gene>
    <name evidence="1" type="ORF">RF11_10918</name>
</gene>
<sequence>MLLPGFYLHALSFLRHFYKNHEGSSCYYDNDDHKNMIKLIFMNGIRSPPQYLRMVIDLKYYNIKNSRLVYEERETYNLVLSFCNPKTAFVFSYAKSDGMKIDVHINLGIKFMNISEFRFTIRAPNEITIWTLEDMKSVSLFFIKFTKKQDYVIKRHQHHNRRAYIYRYNHKGSQKICYLMVYHGRTFILRLNFYKSSEWPNSPLLKVNITLSKNLYIANPLYAYTLIGWRVQCKKHDLKSLINNPIFIYEDSLQKFYIQIKIADIFGVFVSHATYLVQNNLTMLIKNSLFEVRNLKMYPFTTFQHLIAINSTTKDFHFNILRFFYTNLTYYGCITRNMKSKLFENSYNGILLETIFIRDDFIGIRKSIRTQVTNHPDYIEECKNNVYRLSSVISLG</sequence>
<reference evidence="1 2" key="1">
    <citation type="journal article" date="2014" name="Genome Biol. Evol.">
        <title>The genome of the myxosporean Thelohanellus kitauei shows adaptations to nutrient acquisition within its fish host.</title>
        <authorList>
            <person name="Yang Y."/>
            <person name="Xiong J."/>
            <person name="Zhou Z."/>
            <person name="Huo F."/>
            <person name="Miao W."/>
            <person name="Ran C."/>
            <person name="Liu Y."/>
            <person name="Zhang J."/>
            <person name="Feng J."/>
            <person name="Wang M."/>
            <person name="Wang M."/>
            <person name="Wang L."/>
            <person name="Yao B."/>
        </authorList>
    </citation>
    <scope>NUCLEOTIDE SEQUENCE [LARGE SCALE GENOMIC DNA]</scope>
    <source>
        <strain evidence="1">Wuqing</strain>
    </source>
</reference>
<evidence type="ECO:0000313" key="1">
    <source>
        <dbReference type="EMBL" id="KII68521.1"/>
    </source>
</evidence>
<dbReference type="AlphaFoldDB" id="A0A0C2MMQ8"/>
<evidence type="ECO:0000313" key="2">
    <source>
        <dbReference type="Proteomes" id="UP000031668"/>
    </source>
</evidence>